<evidence type="ECO:0000259" key="1">
    <source>
        <dbReference type="PROSITE" id="PS50304"/>
    </source>
</evidence>
<keyword evidence="2" id="KW-1185">Reference proteome</keyword>
<organism evidence="2 3">
    <name type="scientific">Bombus terrestris</name>
    <name type="common">Buff-tailed bumblebee</name>
    <name type="synonym">Apis terrestris</name>
    <dbReference type="NCBI Taxonomy" id="30195"/>
    <lineage>
        <taxon>Eukaryota</taxon>
        <taxon>Metazoa</taxon>
        <taxon>Ecdysozoa</taxon>
        <taxon>Arthropoda</taxon>
        <taxon>Hexapoda</taxon>
        <taxon>Insecta</taxon>
        <taxon>Pterygota</taxon>
        <taxon>Neoptera</taxon>
        <taxon>Endopterygota</taxon>
        <taxon>Hymenoptera</taxon>
        <taxon>Apocrita</taxon>
        <taxon>Aculeata</taxon>
        <taxon>Apoidea</taxon>
        <taxon>Anthophila</taxon>
        <taxon>Apidae</taxon>
        <taxon>Bombus</taxon>
        <taxon>Bombus</taxon>
    </lineage>
</organism>
<dbReference type="Pfam" id="PF00567">
    <property type="entry name" value="TUDOR"/>
    <property type="match status" value="1"/>
</dbReference>
<protein>
    <submittedName>
        <fullName evidence="3">Uncharacterized protein LOC125386391 isoform X2</fullName>
    </submittedName>
</protein>
<dbReference type="SUPFAM" id="SSF63748">
    <property type="entry name" value="Tudor/PWWP/MBT"/>
    <property type="match status" value="1"/>
</dbReference>
<dbReference type="RefSeq" id="XP_048268478.1">
    <property type="nucleotide sequence ID" value="XM_048412521.1"/>
</dbReference>
<dbReference type="GeneID" id="125386391"/>
<dbReference type="Gene3D" id="2.30.30.140">
    <property type="match status" value="1"/>
</dbReference>
<dbReference type="PROSITE" id="PS50304">
    <property type="entry name" value="TUDOR"/>
    <property type="match status" value="1"/>
</dbReference>
<accession>A0A9C6SMM6</accession>
<feature type="domain" description="Tudor" evidence="1">
    <location>
        <begin position="293"/>
        <end position="355"/>
    </location>
</feature>
<name>A0A9C6SMM6_BOMTE</name>
<dbReference type="AlphaFoldDB" id="A0A9C6SMM6"/>
<proteinExistence type="predicted"/>
<reference evidence="3" key="1">
    <citation type="submission" date="2025-08" db="UniProtKB">
        <authorList>
            <consortium name="RefSeq"/>
        </authorList>
    </citation>
    <scope>IDENTIFICATION</scope>
</reference>
<evidence type="ECO:0000313" key="2">
    <source>
        <dbReference type="Proteomes" id="UP000835206"/>
    </source>
</evidence>
<gene>
    <name evidence="3" type="primary">LOC125386391</name>
</gene>
<evidence type="ECO:0000313" key="3">
    <source>
        <dbReference type="RefSeq" id="XP_048268478.1"/>
    </source>
</evidence>
<sequence>MASIDSNKVINVEVQDKTNTSTSEVIPTNNDQNPNTSTIGKVDEVTVVSSDLFSYDPAKYSFCKEKSIVNILKVGESGELQFLAEIRRGVYRIAMWPASADSEYEKLLNQLDIVIPEATQWKNRRPYIGDFVFGQRLDGDWVRGYVICVLPFLKLAMIDEAKLVIVSNLATCEKPLSDMYAFTGICKLTDATHRFNGGEDFQFKVIGQTNSEKPDEYEILILKGNFALKATVKPWIPIPEQLGVPCGDVNYGTMVCITGYRNHIHMYVRPLDTLGLARYNFIMGTVAKCAETSPFLKEPCIGESVLALSADGNYYRAYVTRVEEDRARVMNHDLGRREYVDRKRLKIFPHYLKKGIPKDIPPLIPIIKILDNLVENKVPLILTYDGLPNKDGVYLKYPDGESVNNMICNCLEPYRVELSE</sequence>
<dbReference type="InterPro" id="IPR002999">
    <property type="entry name" value="Tudor"/>
</dbReference>
<dbReference type="Proteomes" id="UP000835206">
    <property type="component" value="Chromosome 15"/>
</dbReference>